<feature type="domain" description="DUF1707" evidence="2">
    <location>
        <begin position="7"/>
        <end position="54"/>
    </location>
</feature>
<dbReference type="EMBL" id="HE804045">
    <property type="protein sequence ID" value="CCH35131.1"/>
    <property type="molecule type" value="Genomic_DNA"/>
</dbReference>
<dbReference type="OrthoDB" id="3625082at2"/>
<name>K0K9Y6_SACES</name>
<accession>K0K9Y6</accession>
<dbReference type="RefSeq" id="WP_015105239.1">
    <property type="nucleotide sequence ID" value="NC_019673.1"/>
</dbReference>
<protein>
    <recommendedName>
        <fullName evidence="2">DUF1707 domain-containing protein</fullName>
    </recommendedName>
</protein>
<dbReference type="PATRIC" id="fig|1179773.3.peg.7990"/>
<organism evidence="3 4">
    <name type="scientific">Saccharothrix espanaensis (strain ATCC 51144 / DSM 44229 / JCM 9112 / NBRC 15066 / NRRL 15764)</name>
    <dbReference type="NCBI Taxonomy" id="1179773"/>
    <lineage>
        <taxon>Bacteria</taxon>
        <taxon>Bacillati</taxon>
        <taxon>Actinomycetota</taxon>
        <taxon>Actinomycetes</taxon>
        <taxon>Pseudonocardiales</taxon>
        <taxon>Pseudonocardiaceae</taxon>
        <taxon>Saccharothrix</taxon>
    </lineage>
</organism>
<sequence>MTDFQRNDRALIARELAQARADGRLTEAEYEQRIHLVAAADSYAELAALTADLPQDAAPAPPARRSKRRMYALFLTVLSVNFLVWAIISLSLGEALHPWWVWLLFWGLLLLVLP</sequence>
<dbReference type="AlphaFoldDB" id="K0K9Y6"/>
<keyword evidence="1" id="KW-0812">Transmembrane</keyword>
<dbReference type="Proteomes" id="UP000006281">
    <property type="component" value="Chromosome"/>
</dbReference>
<reference evidence="3 4" key="1">
    <citation type="journal article" date="2012" name="BMC Genomics">
        <title>Complete genome sequence of Saccharothrix espanaensis DSM 44229T and comparison to the other completely sequenced Pseudonocardiaceae.</title>
        <authorList>
            <person name="Strobel T."/>
            <person name="Al-Dilaimi A."/>
            <person name="Blom J."/>
            <person name="Gessner A."/>
            <person name="Kalinowski J."/>
            <person name="Luzhetska M."/>
            <person name="Puhler A."/>
            <person name="Szczepanowski R."/>
            <person name="Bechthold A."/>
            <person name="Ruckert C."/>
        </authorList>
    </citation>
    <scope>NUCLEOTIDE SEQUENCE [LARGE SCALE GENOMIC DNA]</scope>
    <source>
        <strain evidence="4">ATCC 51144 / DSM 44229 / JCM 9112 / NBRC 15066 / NRRL 15764</strain>
    </source>
</reference>
<evidence type="ECO:0000256" key="1">
    <source>
        <dbReference type="SAM" id="Phobius"/>
    </source>
</evidence>
<keyword evidence="1" id="KW-1133">Transmembrane helix</keyword>
<dbReference type="Pfam" id="PF08044">
    <property type="entry name" value="DUF1707"/>
    <property type="match status" value="1"/>
</dbReference>
<dbReference type="InterPro" id="IPR012551">
    <property type="entry name" value="DUF1707_SHOCT-like"/>
</dbReference>
<feature type="transmembrane region" description="Helical" evidence="1">
    <location>
        <begin position="71"/>
        <end position="90"/>
    </location>
</feature>
<keyword evidence="4" id="KW-1185">Reference proteome</keyword>
<evidence type="ECO:0000259" key="2">
    <source>
        <dbReference type="Pfam" id="PF08044"/>
    </source>
</evidence>
<feature type="transmembrane region" description="Helical" evidence="1">
    <location>
        <begin position="96"/>
        <end position="113"/>
    </location>
</feature>
<dbReference type="HOGENOM" id="CLU_2119351_0_0_11"/>
<gene>
    <name evidence="3" type="ordered locus">BN6_79130</name>
</gene>
<evidence type="ECO:0000313" key="3">
    <source>
        <dbReference type="EMBL" id="CCH35131.1"/>
    </source>
</evidence>
<dbReference type="STRING" id="1179773.BN6_79130"/>
<proteinExistence type="predicted"/>
<dbReference type="eggNOG" id="COG1008">
    <property type="taxonomic scope" value="Bacteria"/>
</dbReference>
<dbReference type="KEGG" id="sesp:BN6_79130"/>
<evidence type="ECO:0000313" key="4">
    <source>
        <dbReference type="Proteomes" id="UP000006281"/>
    </source>
</evidence>
<keyword evidence="1" id="KW-0472">Membrane</keyword>